<dbReference type="EMBL" id="JAAARO010000022">
    <property type="protein sequence ID" value="KAF5727232.1"/>
    <property type="molecule type" value="Genomic_DNA"/>
</dbReference>
<protein>
    <submittedName>
        <fullName evidence="7">B3 domain-containing transcription factor VRN1-like</fullName>
    </submittedName>
</protein>
<comment type="subcellular location">
    <subcellularLocation>
        <location evidence="1">Nucleus</location>
    </subcellularLocation>
</comment>
<dbReference type="Proteomes" id="UP000593562">
    <property type="component" value="Unassembled WGS sequence"/>
</dbReference>
<keyword evidence="8" id="KW-1185">Reference proteome</keyword>
<evidence type="ECO:0000256" key="3">
    <source>
        <dbReference type="ARBA" id="ARBA00023125"/>
    </source>
</evidence>
<dbReference type="OrthoDB" id="623918at2759"/>
<dbReference type="InterPro" id="IPR003340">
    <property type="entry name" value="B3_DNA-bd"/>
</dbReference>
<sequence>MSGQPVLLDGSSSPETQSCIFYKLMVGSILHDSKLRIPEKFVKRYRDELSSTAKLTASDGRVWPVELLKADNKLWFDNGWQEFVEHYSIRVGYFLIFRYERSSDFKVYVFDLENSEIKYPCNSISSSQELGDDKQSPAPHQKGCDLNKISGSFPPCPNPIPSENKSLDDSRNSTYTADVDCLNVRRKALDFQGTFQSTRDVGIQCNWNELLCTIDAFRTRLPDSAEQRTKKQKQTNELCKNYEPVSLGIDKVARVKSTRVSVARRWIAVTEEEKARAVHAAELFNSDNPFCRIVLRPSYLTKRSVLHMPSSFANKYLTRDTEFLTLEVSGGKQWRVGCLYEVGKTKLSRGWAEFAWANNLEEGDVCIFELMNLEKMILKVTIFHVLDDNKGQQNKPSV</sequence>
<evidence type="ECO:0000313" key="8">
    <source>
        <dbReference type="Proteomes" id="UP000593562"/>
    </source>
</evidence>
<dbReference type="CDD" id="cd10017">
    <property type="entry name" value="B3_DNA"/>
    <property type="match status" value="2"/>
</dbReference>
<evidence type="ECO:0000256" key="2">
    <source>
        <dbReference type="ARBA" id="ARBA00023015"/>
    </source>
</evidence>
<keyword evidence="4" id="KW-0804">Transcription</keyword>
<dbReference type="GO" id="GO:0005634">
    <property type="term" value="C:nucleus"/>
    <property type="evidence" value="ECO:0007669"/>
    <property type="project" value="UniProtKB-SubCell"/>
</dbReference>
<evidence type="ECO:0000313" key="7">
    <source>
        <dbReference type="EMBL" id="KAF5727232.1"/>
    </source>
</evidence>
<keyword evidence="2" id="KW-0805">Transcription regulation</keyword>
<dbReference type="PANTHER" id="PTHR31920">
    <property type="entry name" value="B3 DOMAIN-CONTAINING"/>
    <property type="match status" value="1"/>
</dbReference>
<dbReference type="Gene3D" id="2.40.330.10">
    <property type="entry name" value="DNA-binding pseudobarrel domain"/>
    <property type="match status" value="2"/>
</dbReference>
<reference evidence="7 8" key="1">
    <citation type="journal article" date="2020" name="Nat. Commun.">
        <title>Genome of Tripterygium wilfordii and identification of cytochrome P450 involved in triptolide biosynthesis.</title>
        <authorList>
            <person name="Tu L."/>
            <person name="Su P."/>
            <person name="Zhang Z."/>
            <person name="Gao L."/>
            <person name="Wang J."/>
            <person name="Hu T."/>
            <person name="Zhou J."/>
            <person name="Zhang Y."/>
            <person name="Zhao Y."/>
            <person name="Liu Y."/>
            <person name="Song Y."/>
            <person name="Tong Y."/>
            <person name="Lu Y."/>
            <person name="Yang J."/>
            <person name="Xu C."/>
            <person name="Jia M."/>
            <person name="Peters R.J."/>
            <person name="Huang L."/>
            <person name="Gao W."/>
        </authorList>
    </citation>
    <scope>NUCLEOTIDE SEQUENCE [LARGE SCALE GENOMIC DNA]</scope>
    <source>
        <strain evidence="8">cv. XIE 37</strain>
        <tissue evidence="7">Leaf</tissue>
    </source>
</reference>
<dbReference type="PANTHER" id="PTHR31920:SF141">
    <property type="entry name" value="TF-B3 DOMAIN-CONTAINING PROTEIN"/>
    <property type="match status" value="1"/>
</dbReference>
<dbReference type="SMART" id="SM01019">
    <property type="entry name" value="B3"/>
    <property type="match status" value="2"/>
</dbReference>
<dbReference type="AlphaFoldDB" id="A0A7J7BZF1"/>
<feature type="domain" description="TF-B3" evidence="6">
    <location>
        <begin position="291"/>
        <end position="386"/>
    </location>
</feature>
<dbReference type="Pfam" id="PF02362">
    <property type="entry name" value="B3"/>
    <property type="match status" value="2"/>
</dbReference>
<name>A0A7J7BZF1_TRIWF</name>
<dbReference type="SUPFAM" id="SSF101936">
    <property type="entry name" value="DNA-binding pseudobarrel domain"/>
    <property type="match status" value="2"/>
</dbReference>
<keyword evidence="3" id="KW-0238">DNA-binding</keyword>
<keyword evidence="5" id="KW-0539">Nucleus</keyword>
<evidence type="ECO:0000256" key="4">
    <source>
        <dbReference type="ARBA" id="ARBA00023163"/>
    </source>
</evidence>
<evidence type="ECO:0000259" key="6">
    <source>
        <dbReference type="PROSITE" id="PS50863"/>
    </source>
</evidence>
<evidence type="ECO:0000256" key="5">
    <source>
        <dbReference type="ARBA" id="ARBA00023242"/>
    </source>
</evidence>
<dbReference type="InterPro" id="IPR050655">
    <property type="entry name" value="Plant_B3_domain"/>
</dbReference>
<dbReference type="GO" id="GO:0003677">
    <property type="term" value="F:DNA binding"/>
    <property type="evidence" value="ECO:0007669"/>
    <property type="project" value="UniProtKB-KW"/>
</dbReference>
<accession>A0A7J7BZF1</accession>
<comment type="caution">
    <text evidence="7">The sequence shown here is derived from an EMBL/GenBank/DDBJ whole genome shotgun (WGS) entry which is preliminary data.</text>
</comment>
<organism evidence="7 8">
    <name type="scientific">Tripterygium wilfordii</name>
    <name type="common">Thunder God vine</name>
    <dbReference type="NCBI Taxonomy" id="458696"/>
    <lineage>
        <taxon>Eukaryota</taxon>
        <taxon>Viridiplantae</taxon>
        <taxon>Streptophyta</taxon>
        <taxon>Embryophyta</taxon>
        <taxon>Tracheophyta</taxon>
        <taxon>Spermatophyta</taxon>
        <taxon>Magnoliopsida</taxon>
        <taxon>eudicotyledons</taxon>
        <taxon>Gunneridae</taxon>
        <taxon>Pentapetalae</taxon>
        <taxon>rosids</taxon>
        <taxon>fabids</taxon>
        <taxon>Celastrales</taxon>
        <taxon>Celastraceae</taxon>
        <taxon>Tripterygium</taxon>
    </lineage>
</organism>
<proteinExistence type="predicted"/>
<dbReference type="PROSITE" id="PS50863">
    <property type="entry name" value="B3"/>
    <property type="match status" value="2"/>
</dbReference>
<gene>
    <name evidence="7" type="ORF">HS088_TW22G00921</name>
</gene>
<evidence type="ECO:0000256" key="1">
    <source>
        <dbReference type="ARBA" id="ARBA00004123"/>
    </source>
</evidence>
<dbReference type="InParanoid" id="A0A7J7BZF1"/>
<feature type="domain" description="TF-B3" evidence="6">
    <location>
        <begin position="20"/>
        <end position="113"/>
    </location>
</feature>
<dbReference type="InterPro" id="IPR015300">
    <property type="entry name" value="DNA-bd_pseudobarrel_sf"/>
</dbReference>